<keyword evidence="2" id="KW-1185">Reference proteome</keyword>
<name>A0ABY8WDN7_9ACTN</name>
<sequence>MTIEFPSPTRPAGSTAEVFAGYLSYFRETLLAKVSALPEGERRTSRLPSGWTPLELVKHLRYVELRWIEWGFEGVAFDDPWGDRNVDRWYVAPEESFTELAEALRAQGEHTAQVLATTDLSAVGQPGPRWEGAAPPTLERICFHLVQEYARHVGHLDIVAELAAGAVGE</sequence>
<accession>A0ABY8WDN7</accession>
<evidence type="ECO:0000313" key="2">
    <source>
        <dbReference type="Proteomes" id="UP001240150"/>
    </source>
</evidence>
<proteinExistence type="predicted"/>
<protein>
    <submittedName>
        <fullName evidence="1">DUF664 domain-containing protein</fullName>
    </submittedName>
</protein>
<dbReference type="Pfam" id="PF04978">
    <property type="entry name" value="MST"/>
    <property type="match status" value="1"/>
</dbReference>
<dbReference type="InterPro" id="IPR007061">
    <property type="entry name" value="MST-like"/>
</dbReference>
<dbReference type="Gene3D" id="1.20.120.450">
    <property type="entry name" value="dinb family like domain"/>
    <property type="match status" value="1"/>
</dbReference>
<dbReference type="SUPFAM" id="SSF109854">
    <property type="entry name" value="DinB/YfiT-like putative metalloenzymes"/>
    <property type="match status" value="1"/>
</dbReference>
<reference evidence="1 2" key="1">
    <citation type="submission" date="2023-06" db="EMBL/GenBank/DDBJ databases">
        <authorList>
            <person name="Yushchuk O."/>
            <person name="Binda E."/>
            <person name="Ruckert-Reed C."/>
            <person name="Fedorenko V."/>
            <person name="Kalinowski J."/>
            <person name="Marinelli F."/>
        </authorList>
    </citation>
    <scope>NUCLEOTIDE SEQUENCE [LARGE SCALE GENOMIC DNA]</scope>
    <source>
        <strain evidence="1 2">NRRL 3884</strain>
    </source>
</reference>
<dbReference type="RefSeq" id="WP_284916300.1">
    <property type="nucleotide sequence ID" value="NZ_CP126980.1"/>
</dbReference>
<dbReference type="EMBL" id="CP126980">
    <property type="protein sequence ID" value="WIM95030.1"/>
    <property type="molecule type" value="Genomic_DNA"/>
</dbReference>
<organism evidence="1 2">
    <name type="scientific">Actinoplanes oblitus</name>
    <dbReference type="NCBI Taxonomy" id="3040509"/>
    <lineage>
        <taxon>Bacteria</taxon>
        <taxon>Bacillati</taxon>
        <taxon>Actinomycetota</taxon>
        <taxon>Actinomycetes</taxon>
        <taxon>Micromonosporales</taxon>
        <taxon>Micromonosporaceae</taxon>
        <taxon>Actinoplanes</taxon>
    </lineage>
</organism>
<gene>
    <name evidence="1" type="ORF">ACTOB_007094</name>
</gene>
<dbReference type="Proteomes" id="UP001240150">
    <property type="component" value="Chromosome"/>
</dbReference>
<evidence type="ECO:0000313" key="1">
    <source>
        <dbReference type="EMBL" id="WIM95030.1"/>
    </source>
</evidence>
<dbReference type="InterPro" id="IPR034660">
    <property type="entry name" value="DinB/YfiT-like"/>
</dbReference>